<evidence type="ECO:0000313" key="3">
    <source>
        <dbReference type="Proteomes" id="UP001206572"/>
    </source>
</evidence>
<protein>
    <submittedName>
        <fullName evidence="2">Type II secretion system GspH family protein</fullName>
    </submittedName>
</protein>
<reference evidence="2 3" key="1">
    <citation type="submission" date="2022-08" db="EMBL/GenBank/DDBJ databases">
        <title>Reclassification of Massilia species as members of the genera Telluria, Duganella, Pseudoduganella, Mokoshia gen. nov. and Zemynaea gen. nov. using orthogonal and non-orthogonal genome-based approaches.</title>
        <authorList>
            <person name="Bowman J.P."/>
        </authorList>
    </citation>
    <scope>NUCLEOTIDE SEQUENCE [LARGE SCALE GENOMIC DNA]</scope>
    <source>
        <strain evidence="2 3">JCM 31661</strain>
    </source>
</reference>
<comment type="caution">
    <text evidence="2">The sequence shown here is derived from an EMBL/GenBank/DDBJ whole genome shotgun (WGS) entry which is preliminary data.</text>
</comment>
<keyword evidence="1" id="KW-0812">Transmembrane</keyword>
<dbReference type="RefSeq" id="WP_258829292.1">
    <property type="nucleotide sequence ID" value="NZ_JANUHA010000014.1"/>
</dbReference>
<accession>A0ABT2APW7</accession>
<evidence type="ECO:0000313" key="2">
    <source>
        <dbReference type="EMBL" id="MCS0598277.1"/>
    </source>
</evidence>
<dbReference type="EMBL" id="JANUHA010000014">
    <property type="protein sequence ID" value="MCS0598277.1"/>
    <property type="molecule type" value="Genomic_DNA"/>
</dbReference>
<organism evidence="2 3">
    <name type="scientific">Massilia agri</name>
    <dbReference type="NCBI Taxonomy" id="1886785"/>
    <lineage>
        <taxon>Bacteria</taxon>
        <taxon>Pseudomonadati</taxon>
        <taxon>Pseudomonadota</taxon>
        <taxon>Betaproteobacteria</taxon>
        <taxon>Burkholderiales</taxon>
        <taxon>Oxalobacteraceae</taxon>
        <taxon>Telluria group</taxon>
        <taxon>Massilia</taxon>
    </lineage>
</organism>
<keyword evidence="1" id="KW-0472">Membrane</keyword>
<proteinExistence type="predicted"/>
<keyword evidence="3" id="KW-1185">Reference proteome</keyword>
<gene>
    <name evidence="2" type="ORF">NX780_18185</name>
</gene>
<feature type="transmembrane region" description="Helical" evidence="1">
    <location>
        <begin position="12"/>
        <end position="37"/>
    </location>
</feature>
<keyword evidence="1" id="KW-1133">Transmembrane helix</keyword>
<evidence type="ECO:0000256" key="1">
    <source>
        <dbReference type="SAM" id="Phobius"/>
    </source>
</evidence>
<dbReference type="InterPro" id="IPR012902">
    <property type="entry name" value="N_methyl_site"/>
</dbReference>
<dbReference type="PROSITE" id="PS00409">
    <property type="entry name" value="PROKAR_NTER_METHYL"/>
    <property type="match status" value="1"/>
</dbReference>
<sequence length="194" mass="20194">MSSKRPCARGQGGVTLIELIIFIVIVGVAVMAVLGVLSMTTKNSADPLRRKQALMIAEGLLEEVQLAKFTFCQPTAGNVDTAANAAACENGLAENWGAEGTSRPHDNINDYVPAANKPTAAFDLNGQLSDANGNPMPASGYAASVTITPQVLGGIGAAGANADTEVLRIRVTVSYGSEQVVLDGFRTRYAPNFP</sequence>
<dbReference type="Proteomes" id="UP001206572">
    <property type="component" value="Unassembled WGS sequence"/>
</dbReference>
<name>A0ABT2APW7_9BURK</name>